<organism evidence="4 5">
    <name type="scientific">Cryobacterium cryoconiti</name>
    <dbReference type="NCBI Taxonomy" id="1259239"/>
    <lineage>
        <taxon>Bacteria</taxon>
        <taxon>Bacillati</taxon>
        <taxon>Actinomycetota</taxon>
        <taxon>Actinomycetes</taxon>
        <taxon>Micrococcales</taxon>
        <taxon>Microbacteriaceae</taxon>
        <taxon>Cryobacterium</taxon>
    </lineage>
</organism>
<dbReference type="Pfam" id="PF13828">
    <property type="entry name" value="DUF4190"/>
    <property type="match status" value="1"/>
</dbReference>
<reference evidence="4 5" key="1">
    <citation type="submission" date="2019-03" db="EMBL/GenBank/DDBJ databases">
        <title>Genomics of glacier-inhabiting Cryobacterium strains.</title>
        <authorList>
            <person name="Liu Q."/>
            <person name="Xin Y.-H."/>
        </authorList>
    </citation>
    <scope>NUCLEOTIDE SEQUENCE [LARGE SCALE GENOMIC DNA]</scope>
    <source>
        <strain evidence="4 5">TMT1-51</strain>
    </source>
</reference>
<feature type="compositionally biased region" description="Pro residues" evidence="1">
    <location>
        <begin position="72"/>
        <end position="88"/>
    </location>
</feature>
<dbReference type="Proteomes" id="UP000297472">
    <property type="component" value="Unassembled WGS sequence"/>
</dbReference>
<proteinExistence type="predicted"/>
<dbReference type="OrthoDB" id="4374883at2"/>
<dbReference type="EMBL" id="SOHA01000021">
    <property type="protein sequence ID" value="TFD30592.1"/>
    <property type="molecule type" value="Genomic_DNA"/>
</dbReference>
<accession>A0A4Y8JV64</accession>
<dbReference type="AlphaFoldDB" id="A0A4Y8JV64"/>
<sequence>MSPRRWNSARIRPFRYPTSRSEAPITGASPSGGYSGLRQAPLAAPVPLSRREPPRQPRCTILKGARDMTDPNQPPVTPPPMFQPPAAPAPGAETPAPQQQGAPQAAPAYGQQPYQQPYAQQSPTEKYNVLSIVSLVTSVLGISLAGIICGHIGLSQIGRTGEKGRGLAIAGLVLGYLGIVAGIILMVVLIPVMVAILNDPSMVDSF</sequence>
<evidence type="ECO:0000256" key="2">
    <source>
        <dbReference type="SAM" id="Phobius"/>
    </source>
</evidence>
<evidence type="ECO:0000313" key="4">
    <source>
        <dbReference type="EMBL" id="TFD30592.1"/>
    </source>
</evidence>
<gene>
    <name evidence="4" type="ORF">E3T49_08140</name>
</gene>
<feature type="compositionally biased region" description="Low complexity" evidence="1">
    <location>
        <begin position="89"/>
        <end position="114"/>
    </location>
</feature>
<feature type="region of interest" description="Disordered" evidence="1">
    <location>
        <begin position="1"/>
        <end position="114"/>
    </location>
</feature>
<protein>
    <submittedName>
        <fullName evidence="4">DUF4190 domain-containing protein</fullName>
    </submittedName>
</protein>
<feature type="transmembrane region" description="Helical" evidence="2">
    <location>
        <begin position="166"/>
        <end position="197"/>
    </location>
</feature>
<name>A0A4Y8JV64_9MICO</name>
<keyword evidence="2" id="KW-0812">Transmembrane</keyword>
<keyword evidence="2" id="KW-1133">Transmembrane helix</keyword>
<dbReference type="InterPro" id="IPR025241">
    <property type="entry name" value="DUF4190"/>
</dbReference>
<keyword evidence="2" id="KW-0472">Membrane</keyword>
<evidence type="ECO:0000256" key="1">
    <source>
        <dbReference type="SAM" id="MobiDB-lite"/>
    </source>
</evidence>
<feature type="domain" description="DUF4190" evidence="3">
    <location>
        <begin position="130"/>
        <end position="185"/>
    </location>
</feature>
<evidence type="ECO:0000259" key="3">
    <source>
        <dbReference type="Pfam" id="PF13828"/>
    </source>
</evidence>
<keyword evidence="5" id="KW-1185">Reference proteome</keyword>
<evidence type="ECO:0000313" key="5">
    <source>
        <dbReference type="Proteomes" id="UP000297472"/>
    </source>
</evidence>
<comment type="caution">
    <text evidence="4">The sequence shown here is derived from an EMBL/GenBank/DDBJ whole genome shotgun (WGS) entry which is preliminary data.</text>
</comment>
<feature type="transmembrane region" description="Helical" evidence="2">
    <location>
        <begin position="129"/>
        <end position="154"/>
    </location>
</feature>